<feature type="domain" description="Terminal beta-(1-&gt;2)-arabinofuranosyltransferase C-terminal" evidence="3">
    <location>
        <begin position="688"/>
        <end position="801"/>
    </location>
</feature>
<dbReference type="Pfam" id="PF26371">
    <property type="entry name" value="AftB_C"/>
    <property type="match status" value="1"/>
</dbReference>
<feature type="transmembrane region" description="Helical" evidence="2">
    <location>
        <begin position="537"/>
        <end position="559"/>
    </location>
</feature>
<feature type="transmembrane region" description="Helical" evidence="2">
    <location>
        <begin position="104"/>
        <end position="123"/>
    </location>
</feature>
<name>A0A8H1L9C3_9ACTN</name>
<dbReference type="AlphaFoldDB" id="A0A8H1L9C3"/>
<organism evidence="4 5">
    <name type="scientific">Streptomyces albus</name>
    <dbReference type="NCBI Taxonomy" id="1888"/>
    <lineage>
        <taxon>Bacteria</taxon>
        <taxon>Bacillati</taxon>
        <taxon>Actinomycetota</taxon>
        <taxon>Actinomycetes</taxon>
        <taxon>Kitasatosporales</taxon>
        <taxon>Streptomycetaceae</taxon>
        <taxon>Streptomyces</taxon>
    </lineage>
</organism>
<feature type="transmembrane region" description="Helical" evidence="2">
    <location>
        <begin position="201"/>
        <end position="230"/>
    </location>
</feature>
<keyword evidence="2" id="KW-0472">Membrane</keyword>
<evidence type="ECO:0000313" key="5">
    <source>
        <dbReference type="Proteomes" id="UP000298111"/>
    </source>
</evidence>
<dbReference type="GeneID" id="75183358"/>
<feature type="compositionally biased region" description="Polar residues" evidence="1">
    <location>
        <begin position="390"/>
        <end position="403"/>
    </location>
</feature>
<evidence type="ECO:0000259" key="3">
    <source>
        <dbReference type="Pfam" id="PF26371"/>
    </source>
</evidence>
<feature type="compositionally biased region" description="Low complexity" evidence="1">
    <location>
        <begin position="404"/>
        <end position="441"/>
    </location>
</feature>
<dbReference type="EMBL" id="RCIY01000095">
    <property type="protein sequence ID" value="TGG77240.1"/>
    <property type="molecule type" value="Genomic_DNA"/>
</dbReference>
<feature type="compositionally biased region" description="Low complexity" evidence="1">
    <location>
        <begin position="479"/>
        <end position="491"/>
    </location>
</feature>
<feature type="transmembrane region" description="Helical" evidence="2">
    <location>
        <begin position="291"/>
        <end position="309"/>
    </location>
</feature>
<keyword evidence="2" id="KW-1133">Transmembrane helix</keyword>
<protein>
    <recommendedName>
        <fullName evidence="3">Terminal beta-(1-&gt;2)-arabinofuranosyltransferase C-terminal domain-containing protein</fullName>
    </recommendedName>
</protein>
<feature type="transmembrane region" description="Helical" evidence="2">
    <location>
        <begin position="591"/>
        <end position="609"/>
    </location>
</feature>
<feature type="transmembrane region" description="Helical" evidence="2">
    <location>
        <begin position="565"/>
        <end position="584"/>
    </location>
</feature>
<dbReference type="RefSeq" id="WP_135567611.1">
    <property type="nucleotide sequence ID" value="NZ_CP103060.1"/>
</dbReference>
<dbReference type="InterPro" id="IPR058983">
    <property type="entry name" value="AftB_C"/>
</dbReference>
<evidence type="ECO:0000256" key="2">
    <source>
        <dbReference type="SAM" id="Phobius"/>
    </source>
</evidence>
<sequence length="816" mass="84032">MSRSDELPVPQPTPGTRAFGLPGTLAQRWNAFAVAACGAVVLVMGYRHRWTNDDALIYTRAVRQILAGNGPVFNVQERAESSTGTLWQWLLAAGGALPGVSDPLRLAVALGLLLTVAGYLLALDGTRRMLRIHRPAGALLPAGVLVLLPLCATWDYATSGLETGLSFAYLGGAWWLLVRARTLRAAHEAPAGRGRPALAPTAFALGLGPLVRPDLALVSGVFLAALWLLWRPPLRTTLGWAGAAAALPCAYEIFRAGYYGVLVPLPALAKEASGTQWQFGWDYLRNTLDPYLLWIPLTLLAGYIGYRAYGVYRAYRAHRASAVAGAPAAPETSAALGTSATGGAPATPDASAAFGTSATADASATPDTSAGLGTSATAGTPATPDTSAGIDTSATAGTPDTPETSAALGTSATTGTPATSTTSAEPDAPAPPGASAEPGGAVTTGTPAEPGSAVTTGTSAAPGTTEAPGTSATFDTAVTPGSPAAPGTVTPGTAAPVGSAIGGGSAVGASLPHGVPVRRWVRWWGGTRDGRAVSRPYTADAVLVGAPVAAGLLSAFFVVKIGGDFMHGRMVLPALFLLLLPIFLLPLGRAATVLAGALAAWAVVCGLLLRPPLESPDDPRIVFDSHTVYQRVLGDTHPVGQSAHTERRLAFSDAARHTLRTGRHALVLRLPHDAGYPVVPLAPHVRAPVAAAEARLGHAGAVLPLDGFVIDTLGLSNPLGAHTEPTSRRKAGHEKPLDRAWVVADVTAPGTRVPGVDPDRVRAARHALTCGPLPELLASAREPLTPGRFWSNLTGAWDRTRFRIPADPVEAERRLC</sequence>
<gene>
    <name evidence="4" type="ORF">D8771_27390</name>
</gene>
<feature type="compositionally biased region" description="Polar residues" evidence="1">
    <location>
        <begin position="453"/>
        <end position="476"/>
    </location>
</feature>
<dbReference type="Proteomes" id="UP000298111">
    <property type="component" value="Unassembled WGS sequence"/>
</dbReference>
<accession>A0A8H1L9C3</accession>
<evidence type="ECO:0000313" key="4">
    <source>
        <dbReference type="EMBL" id="TGG77240.1"/>
    </source>
</evidence>
<feature type="transmembrane region" description="Helical" evidence="2">
    <location>
        <begin position="29"/>
        <end position="46"/>
    </location>
</feature>
<evidence type="ECO:0000256" key="1">
    <source>
        <dbReference type="SAM" id="MobiDB-lite"/>
    </source>
</evidence>
<feature type="region of interest" description="Disordered" evidence="1">
    <location>
        <begin position="333"/>
        <end position="491"/>
    </location>
</feature>
<proteinExistence type="predicted"/>
<reference evidence="4 5" key="1">
    <citation type="submission" date="2018-10" db="EMBL/GenBank/DDBJ databases">
        <title>Isolation of pseudouridimycin from Streptomyces albus DSM 40763.</title>
        <authorList>
            <person name="Rosenqvist P."/>
            <person name="Metsae-Ketelae M."/>
            <person name="Virta P."/>
        </authorList>
    </citation>
    <scope>NUCLEOTIDE SEQUENCE [LARGE SCALE GENOMIC DNA]</scope>
    <source>
        <strain evidence="4 5">DSM 40763</strain>
    </source>
</reference>
<feature type="transmembrane region" description="Helical" evidence="2">
    <location>
        <begin position="135"/>
        <end position="157"/>
    </location>
</feature>
<feature type="compositionally biased region" description="Low complexity" evidence="1">
    <location>
        <begin position="333"/>
        <end position="389"/>
    </location>
</feature>
<keyword evidence="2" id="KW-0812">Transmembrane</keyword>
<comment type="caution">
    <text evidence="4">The sequence shown here is derived from an EMBL/GenBank/DDBJ whole genome shotgun (WGS) entry which is preliminary data.</text>
</comment>